<dbReference type="InterPro" id="IPR002401">
    <property type="entry name" value="Cyt_P450_E_grp-I"/>
</dbReference>
<sequence>MPRRPVSASKQQRGAFALLAALLLFTSGALGHQQQQQGPLQPPAAADPQLAPQHCEPQAPGLGYGSGGFDVDHAAARPPVVGGSRLAATCSGPGPAAAASQPSPPPPAAAWPRAAAAAARAAAAATVSDGSCEASSAFCGSSPARSTCCFEGGCGDVSDPLLRRLQRAQRHAGVGRVGSLLEPPLRRGAQQQQQQHRRAVTEEDHGSSSGSSSMPAAGKDDAEQVVAGALLRRLWAALAAVRAARKQPQQPLPLLLLLLLRNVVLAVLAAPVLLCVVLWLRSLLLPRYDLDAIPGPWPHALPLLGNILSVLRPDFHRVLLRWCDQYGGVVRVKFLWQDGLLVTDPGALASICGRGEGACDKAAAIYTPINAMCTPRGHANLLTSPADESWRAIRKAVAVSFAWNNIKNKFPVIRDRTSVLLEWLRSLGPAASVDVDQAALRVTLDVIGLTAFGHDYGCVRLREVPPEHLIRVLPRAFTEVMRRIANPLRALAPGLVKKGAKGLQSFRDFQAHMQQLLREVLARGPPGPADTDIGAQLWRALDASRRQAERASSAGAGRRRVKPAITEERILSEIGILFVEGFETTGHTISWTLFNIATTPGVQEAVAAELGGLGLLVRPRAMGGRGAAARPLALDDLKRLPYLTACVKEAMRMYPVVSIMGRITQRPTRVGKYLVPAGTPIGTALFAIHNTRHNWSEPEAFRPERWLGVPLETYVADMRSREGITTSTGGTTGTTTGTTTAKGRTGSSSNSPNGPSSPSAGSRHDRSPAAAATAATTSTTATKTGTGKPGADATAGGGAGSGCGGGITVVAEHVLGAPAATAAAPAGPAEASKDDDEADAAAAAAAADAAQRPAGGVQVAGCGDDDGAADFMDASSSGAAVAPVSRRSTGRSISARESRRAPLLLAELESCGTDRGNSGGGAAAVAGGGGSGNGSSGGGNATAAATSHTAAGDDMQQRQQQPQGAVAAAAAAAAAAAGLERKATPPPLGRSVSAAERREAPEEHDWDFGVGGSGRTGISFMPFSEGPRSCVGQSLAKLEVMTVLAMLLSEFRVELAAEMGGREGVRKRESTHLTLQTAGTRGIQMHLHPREDDP</sequence>
<keyword evidence="4" id="KW-0472">Membrane</keyword>
<dbReference type="PRINTS" id="PR00385">
    <property type="entry name" value="P450"/>
</dbReference>
<keyword evidence="4" id="KW-0812">Transmembrane</keyword>
<keyword evidence="5" id="KW-0732">Signal</keyword>
<organism evidence="6 7">
    <name type="scientific">Chlamydomonas schloesseri</name>
    <dbReference type="NCBI Taxonomy" id="2026947"/>
    <lineage>
        <taxon>Eukaryota</taxon>
        <taxon>Viridiplantae</taxon>
        <taxon>Chlorophyta</taxon>
        <taxon>core chlorophytes</taxon>
        <taxon>Chlorophyceae</taxon>
        <taxon>CS clade</taxon>
        <taxon>Chlamydomonadales</taxon>
        <taxon>Chlamydomonadaceae</taxon>
        <taxon>Chlamydomonas</taxon>
    </lineage>
</organism>
<feature type="region of interest" description="Disordered" evidence="3">
    <location>
        <begin position="86"/>
        <end position="112"/>
    </location>
</feature>
<dbReference type="AlphaFoldDB" id="A0A835W742"/>
<dbReference type="InterPro" id="IPR036396">
    <property type="entry name" value="Cyt_P450_sf"/>
</dbReference>
<evidence type="ECO:0000256" key="5">
    <source>
        <dbReference type="SAM" id="SignalP"/>
    </source>
</evidence>
<evidence type="ECO:0000256" key="2">
    <source>
        <dbReference type="ARBA" id="ARBA00010617"/>
    </source>
</evidence>
<dbReference type="OrthoDB" id="6764281at2759"/>
<keyword evidence="7" id="KW-1185">Reference proteome</keyword>
<dbReference type="Pfam" id="PF00067">
    <property type="entry name" value="p450"/>
    <property type="match status" value="2"/>
</dbReference>
<dbReference type="Gene3D" id="1.10.630.10">
    <property type="entry name" value="Cytochrome P450"/>
    <property type="match status" value="2"/>
</dbReference>
<dbReference type="InterPro" id="IPR017972">
    <property type="entry name" value="Cyt_P450_CS"/>
</dbReference>
<feature type="compositionally biased region" description="Low complexity" evidence="3">
    <location>
        <begin position="87"/>
        <end position="101"/>
    </location>
</feature>
<feature type="region of interest" description="Disordered" evidence="3">
    <location>
        <begin position="826"/>
        <end position="858"/>
    </location>
</feature>
<feature type="region of interest" description="Disordered" evidence="3">
    <location>
        <begin position="176"/>
        <end position="218"/>
    </location>
</feature>
<accession>A0A835W742</accession>
<feature type="compositionally biased region" description="Low complexity" evidence="3">
    <location>
        <begin position="941"/>
        <end position="978"/>
    </location>
</feature>
<evidence type="ECO:0000313" key="6">
    <source>
        <dbReference type="EMBL" id="KAG2443022.1"/>
    </source>
</evidence>
<evidence type="ECO:0008006" key="8">
    <source>
        <dbReference type="Google" id="ProtNLM"/>
    </source>
</evidence>
<feature type="signal peptide" evidence="5">
    <location>
        <begin position="1"/>
        <end position="31"/>
    </location>
</feature>
<dbReference type="GO" id="GO:0016705">
    <property type="term" value="F:oxidoreductase activity, acting on paired donors, with incorporation or reduction of molecular oxygen"/>
    <property type="evidence" value="ECO:0007669"/>
    <property type="project" value="InterPro"/>
</dbReference>
<dbReference type="PANTHER" id="PTHR24305">
    <property type="entry name" value="CYTOCHROME P450"/>
    <property type="match status" value="1"/>
</dbReference>
<evidence type="ECO:0000256" key="3">
    <source>
        <dbReference type="SAM" id="MobiDB-lite"/>
    </source>
</evidence>
<proteinExistence type="inferred from homology"/>
<feature type="chain" id="PRO_5032859199" description="Cytochrome P450" evidence="5">
    <location>
        <begin position="32"/>
        <end position="1094"/>
    </location>
</feature>
<dbReference type="PRINTS" id="PR00463">
    <property type="entry name" value="EP450I"/>
</dbReference>
<comment type="similarity">
    <text evidence="2">Belongs to the cytochrome P450 family.</text>
</comment>
<reference evidence="6" key="1">
    <citation type="journal article" date="2020" name="bioRxiv">
        <title>Comparative genomics of Chlamydomonas.</title>
        <authorList>
            <person name="Craig R.J."/>
            <person name="Hasan A.R."/>
            <person name="Ness R.W."/>
            <person name="Keightley P.D."/>
        </authorList>
    </citation>
    <scope>NUCLEOTIDE SEQUENCE</scope>
    <source>
        <strain evidence="6">CCAP 11/173</strain>
    </source>
</reference>
<name>A0A835W742_9CHLO</name>
<feature type="compositionally biased region" description="Low complexity" evidence="3">
    <location>
        <begin position="840"/>
        <end position="858"/>
    </location>
</feature>
<protein>
    <recommendedName>
        <fullName evidence="8">Cytochrome P450</fullName>
    </recommendedName>
</protein>
<dbReference type="PROSITE" id="PS00086">
    <property type="entry name" value="CYTOCHROME_P450"/>
    <property type="match status" value="1"/>
</dbReference>
<comment type="caution">
    <text evidence="6">The sequence shown here is derived from an EMBL/GenBank/DDBJ whole genome shotgun (WGS) entry which is preliminary data.</text>
</comment>
<dbReference type="InterPro" id="IPR050121">
    <property type="entry name" value="Cytochrome_P450_monoxygenase"/>
</dbReference>
<dbReference type="EMBL" id="JAEHOD010000032">
    <property type="protein sequence ID" value="KAG2443022.1"/>
    <property type="molecule type" value="Genomic_DNA"/>
</dbReference>
<dbReference type="InterPro" id="IPR001128">
    <property type="entry name" value="Cyt_P450"/>
</dbReference>
<feature type="compositionally biased region" description="Low complexity" evidence="3">
    <location>
        <begin position="723"/>
        <end position="761"/>
    </location>
</feature>
<comment type="cofactor">
    <cofactor evidence="1">
        <name>heme</name>
        <dbReference type="ChEBI" id="CHEBI:30413"/>
    </cofactor>
</comment>
<evidence type="ECO:0000313" key="7">
    <source>
        <dbReference type="Proteomes" id="UP000613740"/>
    </source>
</evidence>
<dbReference type="PANTHER" id="PTHR24305:SF166">
    <property type="entry name" value="CYTOCHROME P450 12A4, MITOCHONDRIAL-RELATED"/>
    <property type="match status" value="1"/>
</dbReference>
<feature type="compositionally biased region" description="Basic and acidic residues" evidence="3">
    <location>
        <begin position="995"/>
        <end position="1007"/>
    </location>
</feature>
<keyword evidence="4" id="KW-1133">Transmembrane helix</keyword>
<evidence type="ECO:0000256" key="1">
    <source>
        <dbReference type="ARBA" id="ARBA00001971"/>
    </source>
</evidence>
<feature type="region of interest" description="Disordered" evidence="3">
    <location>
        <begin position="876"/>
        <end position="898"/>
    </location>
</feature>
<feature type="region of interest" description="Disordered" evidence="3">
    <location>
        <begin position="720"/>
        <end position="798"/>
    </location>
</feature>
<feature type="compositionally biased region" description="Low complexity" evidence="3">
    <location>
        <begin position="768"/>
        <end position="794"/>
    </location>
</feature>
<dbReference type="GO" id="GO:0005506">
    <property type="term" value="F:iron ion binding"/>
    <property type="evidence" value="ECO:0007669"/>
    <property type="project" value="InterPro"/>
</dbReference>
<feature type="compositionally biased region" description="Low complexity" evidence="3">
    <location>
        <begin position="876"/>
        <end position="887"/>
    </location>
</feature>
<dbReference type="Proteomes" id="UP000613740">
    <property type="component" value="Unassembled WGS sequence"/>
</dbReference>
<feature type="region of interest" description="Disordered" evidence="3">
    <location>
        <begin position="33"/>
        <end position="63"/>
    </location>
</feature>
<feature type="compositionally biased region" description="Low complexity" evidence="3">
    <location>
        <begin position="33"/>
        <end position="53"/>
    </location>
</feature>
<evidence type="ECO:0000256" key="4">
    <source>
        <dbReference type="SAM" id="Phobius"/>
    </source>
</evidence>
<dbReference type="CDD" id="cd00302">
    <property type="entry name" value="cytochrome_P450"/>
    <property type="match status" value="1"/>
</dbReference>
<dbReference type="GO" id="GO:0004497">
    <property type="term" value="F:monooxygenase activity"/>
    <property type="evidence" value="ECO:0007669"/>
    <property type="project" value="InterPro"/>
</dbReference>
<dbReference type="GO" id="GO:0020037">
    <property type="term" value="F:heme binding"/>
    <property type="evidence" value="ECO:0007669"/>
    <property type="project" value="InterPro"/>
</dbReference>
<feature type="region of interest" description="Disordered" evidence="3">
    <location>
        <begin position="930"/>
        <end position="1011"/>
    </location>
</feature>
<feature type="compositionally biased region" description="Gly residues" evidence="3">
    <location>
        <begin position="930"/>
        <end position="940"/>
    </location>
</feature>
<dbReference type="SUPFAM" id="SSF48264">
    <property type="entry name" value="Cytochrome P450"/>
    <property type="match status" value="2"/>
</dbReference>
<gene>
    <name evidence="6" type="ORF">HYH02_009438</name>
</gene>
<feature type="transmembrane region" description="Helical" evidence="4">
    <location>
        <begin position="254"/>
        <end position="280"/>
    </location>
</feature>